<dbReference type="eggNOG" id="ENOG5033PA6">
    <property type="taxonomic scope" value="Bacteria"/>
</dbReference>
<reference evidence="2 3" key="1">
    <citation type="journal article" date="2014" name="Appl. Environ. Microbiol.">
        <title>Elucidation of insertion elements encoded on plasmids and in vitro construction of shuttle vectors from the toxic cyanobacterium Planktothrix.</title>
        <authorList>
            <person name="Christiansen G."/>
            <person name="Goesmann A."/>
            <person name="Kurmayer R."/>
        </authorList>
    </citation>
    <scope>NUCLEOTIDE SEQUENCE [LARGE SCALE GENOMIC DNA]</scope>
    <source>
        <strain evidence="2 3">NIVA-CYA 126/8</strain>
    </source>
</reference>
<organism evidence="2 3">
    <name type="scientific">Planktothrix agardhii (strain NIVA-CYA 126/8)</name>
    <dbReference type="NCBI Taxonomy" id="388467"/>
    <lineage>
        <taxon>Bacteria</taxon>
        <taxon>Bacillati</taxon>
        <taxon>Cyanobacteriota</taxon>
        <taxon>Cyanophyceae</taxon>
        <taxon>Oscillatoriophycideae</taxon>
        <taxon>Oscillatoriales</taxon>
        <taxon>Microcoleaceae</taxon>
        <taxon>Planktothrix</taxon>
    </lineage>
</organism>
<keyword evidence="1" id="KW-0175">Coiled coil</keyword>
<proteinExistence type="predicted"/>
<keyword evidence="3" id="KW-1185">Reference proteome</keyword>
<dbReference type="AlphaFoldDB" id="A0A073CIU1"/>
<sequence length="338" mass="39687">MNESLKAFLALNQAVTLIHSNDDQSLELKQSATDLSQSIQLCTDEMRQSAVKLEQLLKNCYQDLDQAEEVWNSKAGILSIPKDEIWEQIAQISNIDVRIRNLRKKCQIEVIKELKESWTNRVTELKKQWFTEKNTGKPKQEAGLSDKEGLIKGLEKELIDQNRQIILAIKYNIGLIDKDLFNLKINLLESHISYYQIKDKNNLLSKISNFRYQRNFLFYVKGNVYNPLRYLIKPRFDAFVGDSFLVIKREKFEDLSNIVLFFIESSLLSRLDECFDLAISTLMFYLTFYNDLLEKQNRYEQEIPQKWQAEKQFLDQLRSQIDKVQTEIDTILNSISTS</sequence>
<evidence type="ECO:0000313" key="2">
    <source>
        <dbReference type="EMBL" id="KEI68224.1"/>
    </source>
</evidence>
<dbReference type="PATRIC" id="fig|388467.6.peg.3399"/>
<accession>A0A073CIU1</accession>
<dbReference type="STRING" id="388467.A19Y_3453"/>
<name>A0A073CIU1_PLAA1</name>
<evidence type="ECO:0000313" key="3">
    <source>
        <dbReference type="Proteomes" id="UP000027395"/>
    </source>
</evidence>
<dbReference type="HOGENOM" id="CLU_818159_0_0_3"/>
<dbReference type="Proteomes" id="UP000027395">
    <property type="component" value="Chromosome"/>
</dbReference>
<protein>
    <submittedName>
        <fullName evidence="2">Uncharacterized protein</fullName>
    </submittedName>
</protein>
<dbReference type="EMBL" id="CM002803">
    <property type="protein sequence ID" value="KEI68224.1"/>
    <property type="molecule type" value="Genomic_DNA"/>
</dbReference>
<dbReference type="RefSeq" id="WP_042155558.1">
    <property type="nucleotide sequence ID" value="NZ_CM002803.1"/>
</dbReference>
<feature type="coiled-coil region" evidence="1">
    <location>
        <begin position="108"/>
        <end position="164"/>
    </location>
</feature>
<gene>
    <name evidence="2" type="ORF">A19Y_3453</name>
</gene>
<evidence type="ECO:0000256" key="1">
    <source>
        <dbReference type="SAM" id="Coils"/>
    </source>
</evidence>